<comment type="caution">
    <text evidence="2">The sequence shown here is derived from an EMBL/GenBank/DDBJ whole genome shotgun (WGS) entry which is preliminary data.</text>
</comment>
<name>A0AAW0D904_9AGAR</name>
<evidence type="ECO:0000256" key="1">
    <source>
        <dbReference type="SAM" id="MobiDB-lite"/>
    </source>
</evidence>
<dbReference type="EMBL" id="JAYKXP010000018">
    <property type="protein sequence ID" value="KAK7047784.1"/>
    <property type="molecule type" value="Genomic_DNA"/>
</dbReference>
<accession>A0AAW0D904</accession>
<proteinExistence type="predicted"/>
<gene>
    <name evidence="2" type="ORF">VNI00_006112</name>
</gene>
<protein>
    <submittedName>
        <fullName evidence="2">Uncharacterized protein</fullName>
    </submittedName>
</protein>
<dbReference type="Proteomes" id="UP001383192">
    <property type="component" value="Unassembled WGS sequence"/>
</dbReference>
<evidence type="ECO:0000313" key="2">
    <source>
        <dbReference type="EMBL" id="KAK7047784.1"/>
    </source>
</evidence>
<organism evidence="2 3">
    <name type="scientific">Paramarasmius palmivorus</name>
    <dbReference type="NCBI Taxonomy" id="297713"/>
    <lineage>
        <taxon>Eukaryota</taxon>
        <taxon>Fungi</taxon>
        <taxon>Dikarya</taxon>
        <taxon>Basidiomycota</taxon>
        <taxon>Agaricomycotina</taxon>
        <taxon>Agaricomycetes</taxon>
        <taxon>Agaricomycetidae</taxon>
        <taxon>Agaricales</taxon>
        <taxon>Marasmiineae</taxon>
        <taxon>Marasmiaceae</taxon>
        <taxon>Paramarasmius</taxon>
    </lineage>
</organism>
<evidence type="ECO:0000313" key="3">
    <source>
        <dbReference type="Proteomes" id="UP001383192"/>
    </source>
</evidence>
<keyword evidence="3" id="KW-1185">Reference proteome</keyword>
<feature type="region of interest" description="Disordered" evidence="1">
    <location>
        <begin position="1"/>
        <end position="53"/>
    </location>
</feature>
<sequence>MIGAEESPDVEEHEDVYTSSVQGLPSTLPAATPWPSITGGVRPSTSVHRRSNKLNQRPTVVKGLGGMLGSEKLEDRGRPVIPVVSGLGAVPVAVDTVRPPMRDVIRSGEKDREMDKLVGDGNNTTIAQKFGDESLTHQYYRELYLSRTEDNPECRLSHAEKLQLLRQREQSWINCQPDFTKLVPINFDLGRLYDLSAGVYILGDATRHRLKYLMLPSRPQDSMEWLTFEPKVTYWKDQGYIIDFAINLYEHDLIALITANLCMIDLSIYEFSTGRFHPLAKQTVIPITRSEIQWGTPSINCEIVGEHLALVTTFWRNPLSRCTVYVYQWRTGKQLLHIDGEPDTYRGIIFLSEHFILLPNKANNTLEIWRIPPSSEGPPTFPVRVLSLPVLNPGYLLRNIVCRSEPNPTASGATLKSDKPFHPSPKESIVLLRLHIHGQTGIALITVFVHRSSLLNLVKMDNDEREQRLAAGKCCMRDPVPWPVWAPPVAYCMGNLPLRWITTTCGQRFVMLSPDDVELDVFGNREPAPLVVYDFGKGSVKKVESEYERLSLEDKLRYNGPVVRRAMSLPEESAKIFADPIESYLPFVETRTEQTYGFDGALMDDERIIGIKASLFGDVTSVEVLHFG</sequence>
<dbReference type="AlphaFoldDB" id="A0AAW0D904"/>
<reference evidence="2 3" key="1">
    <citation type="submission" date="2024-01" db="EMBL/GenBank/DDBJ databases">
        <title>A draft genome for a cacao thread blight-causing isolate of Paramarasmius palmivorus.</title>
        <authorList>
            <person name="Baruah I.K."/>
            <person name="Bukari Y."/>
            <person name="Amoako-Attah I."/>
            <person name="Meinhardt L.W."/>
            <person name="Bailey B.A."/>
            <person name="Cohen S.P."/>
        </authorList>
    </citation>
    <scope>NUCLEOTIDE SEQUENCE [LARGE SCALE GENOMIC DNA]</scope>
    <source>
        <strain evidence="2 3">GH-12</strain>
    </source>
</reference>
<feature type="compositionally biased region" description="Acidic residues" evidence="1">
    <location>
        <begin position="1"/>
        <end position="14"/>
    </location>
</feature>